<evidence type="ECO:0000313" key="1">
    <source>
        <dbReference type="EMBL" id="SVE14547.1"/>
    </source>
</evidence>
<name>A0A383B381_9ZZZZ</name>
<organism evidence="1">
    <name type="scientific">marine metagenome</name>
    <dbReference type="NCBI Taxonomy" id="408172"/>
    <lineage>
        <taxon>unclassified sequences</taxon>
        <taxon>metagenomes</taxon>
        <taxon>ecological metagenomes</taxon>
    </lineage>
</organism>
<feature type="non-terminal residue" evidence="1">
    <location>
        <position position="77"/>
    </location>
</feature>
<protein>
    <submittedName>
        <fullName evidence="1">Uncharacterized protein</fullName>
    </submittedName>
</protein>
<accession>A0A383B381</accession>
<dbReference type="EMBL" id="UINC01197190">
    <property type="protein sequence ID" value="SVE14547.1"/>
    <property type="molecule type" value="Genomic_DNA"/>
</dbReference>
<proteinExistence type="predicted"/>
<reference evidence="1" key="1">
    <citation type="submission" date="2018-05" db="EMBL/GenBank/DDBJ databases">
        <authorList>
            <person name="Lanie J.A."/>
            <person name="Ng W.-L."/>
            <person name="Kazmierczak K.M."/>
            <person name="Andrzejewski T.M."/>
            <person name="Davidsen T.M."/>
            <person name="Wayne K.J."/>
            <person name="Tettelin H."/>
            <person name="Glass J.I."/>
            <person name="Rusch D."/>
            <person name="Podicherti R."/>
            <person name="Tsui H.-C.T."/>
            <person name="Winkler M.E."/>
        </authorList>
    </citation>
    <scope>NUCLEOTIDE SEQUENCE</scope>
</reference>
<sequence length="77" mass="9075">MQIRLFVYFLLILPVLTRAEMQYSHRGHVDFGTIHRLSDGSIIKIPYRMLTYEPVLSINDFNIVANTALEFRFKDID</sequence>
<gene>
    <name evidence="1" type="ORF">METZ01_LOCUS467401</name>
</gene>
<dbReference type="AlphaFoldDB" id="A0A383B381"/>